<keyword evidence="3" id="KW-1185">Reference proteome</keyword>
<dbReference type="AlphaFoldDB" id="A0A9Q1Q9J0"/>
<gene>
    <name evidence="2" type="ORF">Cgig2_004589</name>
</gene>
<feature type="region of interest" description="Disordered" evidence="1">
    <location>
        <begin position="231"/>
        <end position="263"/>
    </location>
</feature>
<dbReference type="OrthoDB" id="1746852at2759"/>
<feature type="compositionally biased region" description="Polar residues" evidence="1">
    <location>
        <begin position="234"/>
        <end position="254"/>
    </location>
</feature>
<evidence type="ECO:0000313" key="3">
    <source>
        <dbReference type="Proteomes" id="UP001153076"/>
    </source>
</evidence>
<evidence type="ECO:0000256" key="1">
    <source>
        <dbReference type="SAM" id="MobiDB-lite"/>
    </source>
</evidence>
<proteinExistence type="predicted"/>
<feature type="region of interest" description="Disordered" evidence="1">
    <location>
        <begin position="191"/>
        <end position="218"/>
    </location>
</feature>
<name>A0A9Q1Q9J0_9CARY</name>
<dbReference type="EMBL" id="JAKOGI010000574">
    <property type="protein sequence ID" value="KAJ8432915.1"/>
    <property type="molecule type" value="Genomic_DNA"/>
</dbReference>
<feature type="compositionally biased region" description="Low complexity" evidence="1">
    <location>
        <begin position="198"/>
        <end position="216"/>
    </location>
</feature>
<dbReference type="Proteomes" id="UP001153076">
    <property type="component" value="Unassembled WGS sequence"/>
</dbReference>
<sequence>MDTLRSLMSTVADTITHQVSEQVKKAMDAVGSAQPVPAEGSPHRPEGRSSLRLIVQGREVAWGHPILRRPPPMTAPPRPQNARKYCESHEQSGHATTECRELKKAFHELADKGQIDRFLKRWPRFLQQERTPTPPPPRDEKCSTEIVTIIAVRFGDKNKFKSLEVDFLVVDVPMAYNAINKRPTLHRVKAVGNKGYTSGSPRSSHPSSSDAPASTSKGLVASSSAALPSYEGGINSTSSGSRPSTATRSHSSTKPFARKSQQDLVEVDTGVRAALLIALLLGFDSIGRGLLQLAL</sequence>
<reference evidence="2" key="1">
    <citation type="submission" date="2022-04" db="EMBL/GenBank/DDBJ databases">
        <title>Carnegiea gigantea Genome sequencing and assembly v2.</title>
        <authorList>
            <person name="Copetti D."/>
            <person name="Sanderson M.J."/>
            <person name="Burquez A."/>
            <person name="Wojciechowski M.F."/>
        </authorList>
    </citation>
    <scope>NUCLEOTIDE SEQUENCE</scope>
    <source>
        <strain evidence="2">SGP5-SGP5p</strain>
        <tissue evidence="2">Aerial part</tissue>
    </source>
</reference>
<accession>A0A9Q1Q9J0</accession>
<comment type="caution">
    <text evidence="2">The sequence shown here is derived from an EMBL/GenBank/DDBJ whole genome shotgun (WGS) entry which is preliminary data.</text>
</comment>
<protein>
    <submittedName>
        <fullName evidence="2">Uncharacterized protein</fullName>
    </submittedName>
</protein>
<organism evidence="2 3">
    <name type="scientific">Carnegiea gigantea</name>
    <dbReference type="NCBI Taxonomy" id="171969"/>
    <lineage>
        <taxon>Eukaryota</taxon>
        <taxon>Viridiplantae</taxon>
        <taxon>Streptophyta</taxon>
        <taxon>Embryophyta</taxon>
        <taxon>Tracheophyta</taxon>
        <taxon>Spermatophyta</taxon>
        <taxon>Magnoliopsida</taxon>
        <taxon>eudicotyledons</taxon>
        <taxon>Gunneridae</taxon>
        <taxon>Pentapetalae</taxon>
        <taxon>Caryophyllales</taxon>
        <taxon>Cactineae</taxon>
        <taxon>Cactaceae</taxon>
        <taxon>Cactoideae</taxon>
        <taxon>Echinocereeae</taxon>
        <taxon>Carnegiea</taxon>
    </lineage>
</organism>
<evidence type="ECO:0000313" key="2">
    <source>
        <dbReference type="EMBL" id="KAJ8432915.1"/>
    </source>
</evidence>